<keyword evidence="5" id="KW-1185">Reference proteome</keyword>
<feature type="domain" description="ShKT" evidence="4">
    <location>
        <begin position="41"/>
        <end position="75"/>
    </location>
</feature>
<keyword evidence="1" id="KW-1015">Disulfide bond</keyword>
<feature type="region of interest" description="Disordered" evidence="2">
    <location>
        <begin position="161"/>
        <end position="180"/>
    </location>
</feature>
<dbReference type="Pfam" id="PF01549">
    <property type="entry name" value="ShK"/>
    <property type="match status" value="1"/>
</dbReference>
<organism evidence="5 6">
    <name type="scientific">Panagrellus redivivus</name>
    <name type="common">Microworm</name>
    <dbReference type="NCBI Taxonomy" id="6233"/>
    <lineage>
        <taxon>Eukaryota</taxon>
        <taxon>Metazoa</taxon>
        <taxon>Ecdysozoa</taxon>
        <taxon>Nematoda</taxon>
        <taxon>Chromadorea</taxon>
        <taxon>Rhabditida</taxon>
        <taxon>Tylenchina</taxon>
        <taxon>Panagrolaimomorpha</taxon>
        <taxon>Panagrolaimoidea</taxon>
        <taxon>Panagrolaimidae</taxon>
        <taxon>Panagrellus</taxon>
    </lineage>
</organism>
<reference evidence="6" key="2">
    <citation type="submission" date="2020-10" db="UniProtKB">
        <authorList>
            <consortium name="WormBaseParasite"/>
        </authorList>
    </citation>
    <scope>IDENTIFICATION</scope>
</reference>
<evidence type="ECO:0000313" key="5">
    <source>
        <dbReference type="Proteomes" id="UP000492821"/>
    </source>
</evidence>
<feature type="chain" id="PRO_5028834057" evidence="3">
    <location>
        <begin position="26"/>
        <end position="214"/>
    </location>
</feature>
<feature type="region of interest" description="Disordered" evidence="2">
    <location>
        <begin position="83"/>
        <end position="155"/>
    </location>
</feature>
<dbReference type="SMART" id="SM00254">
    <property type="entry name" value="ShKT"/>
    <property type="match status" value="1"/>
</dbReference>
<comment type="caution">
    <text evidence="1">Lacks conserved residue(s) required for the propagation of feature annotation.</text>
</comment>
<sequence length="214" mass="23851">MRLPRKLQFFGVLFAVLIQISLSIGDDDPVRRNFKCRLNGCCDQHEWCRFWATMGECRTNLRWMSNNCQLACGTCNKAPVTRNQLQQQQQQQQPLAPPPTIAPPRQTAPPGTAPPPITRRPAPPIPVPQPRRNNVRQPPVQQRVQQRQQVTPAPVRIPQTAATFAPPPNTAPPPPAPGSALARCRQIQADPSLAAEVLLREKLVFPTEGEFICD</sequence>
<feature type="disulfide bond" evidence="1">
    <location>
        <begin position="41"/>
        <end position="75"/>
    </location>
</feature>
<protein>
    <submittedName>
        <fullName evidence="6">ShKT domain-containing protein</fullName>
    </submittedName>
</protein>
<dbReference type="PROSITE" id="PS51670">
    <property type="entry name" value="SHKT"/>
    <property type="match status" value="1"/>
</dbReference>
<dbReference type="InterPro" id="IPR003582">
    <property type="entry name" value="ShKT_dom"/>
</dbReference>
<feature type="compositionally biased region" description="Low complexity" evidence="2">
    <location>
        <begin position="84"/>
        <end position="94"/>
    </location>
</feature>
<feature type="compositionally biased region" description="Pro residues" evidence="2">
    <location>
        <begin position="165"/>
        <end position="177"/>
    </location>
</feature>
<dbReference type="Proteomes" id="UP000492821">
    <property type="component" value="Unassembled WGS sequence"/>
</dbReference>
<accession>A0A7E5A1T8</accession>
<dbReference type="AlphaFoldDB" id="A0A7E5A1T8"/>
<feature type="compositionally biased region" description="Low complexity" evidence="2">
    <location>
        <begin position="130"/>
        <end position="155"/>
    </location>
</feature>
<keyword evidence="3" id="KW-0732">Signal</keyword>
<dbReference type="WBParaSite" id="Pan_g8625.t1">
    <property type="protein sequence ID" value="Pan_g8625.t1"/>
    <property type="gene ID" value="Pan_g8625"/>
</dbReference>
<evidence type="ECO:0000313" key="6">
    <source>
        <dbReference type="WBParaSite" id="Pan_g8625.t1"/>
    </source>
</evidence>
<evidence type="ECO:0000256" key="3">
    <source>
        <dbReference type="SAM" id="SignalP"/>
    </source>
</evidence>
<reference evidence="5" key="1">
    <citation type="journal article" date="2013" name="Genetics">
        <title>The draft genome and transcriptome of Panagrellus redivivus are shaped by the harsh demands of a free-living lifestyle.</title>
        <authorList>
            <person name="Srinivasan J."/>
            <person name="Dillman A.R."/>
            <person name="Macchietto M.G."/>
            <person name="Heikkinen L."/>
            <person name="Lakso M."/>
            <person name="Fracchia K.M."/>
            <person name="Antoshechkin I."/>
            <person name="Mortazavi A."/>
            <person name="Wong G."/>
            <person name="Sternberg P.W."/>
        </authorList>
    </citation>
    <scope>NUCLEOTIDE SEQUENCE [LARGE SCALE GENOMIC DNA]</scope>
    <source>
        <strain evidence="5">MT8872</strain>
    </source>
</reference>
<evidence type="ECO:0000256" key="2">
    <source>
        <dbReference type="SAM" id="MobiDB-lite"/>
    </source>
</evidence>
<evidence type="ECO:0000259" key="4">
    <source>
        <dbReference type="PROSITE" id="PS51670"/>
    </source>
</evidence>
<evidence type="ECO:0000256" key="1">
    <source>
        <dbReference type="PROSITE-ProRule" id="PRU01005"/>
    </source>
</evidence>
<feature type="signal peptide" evidence="3">
    <location>
        <begin position="1"/>
        <end position="25"/>
    </location>
</feature>
<proteinExistence type="predicted"/>
<name>A0A7E5A1T8_PANRE</name>
<feature type="compositionally biased region" description="Pro residues" evidence="2">
    <location>
        <begin position="111"/>
        <end position="129"/>
    </location>
</feature>